<dbReference type="Gene3D" id="3.90.1150.10">
    <property type="entry name" value="Aspartate Aminotransferase, domain 1"/>
    <property type="match status" value="1"/>
</dbReference>
<dbReference type="Gene3D" id="3.40.640.10">
    <property type="entry name" value="Type I PLP-dependent aspartate aminotransferase-like (Major domain)"/>
    <property type="match status" value="1"/>
</dbReference>
<dbReference type="GO" id="GO:0008483">
    <property type="term" value="F:transaminase activity"/>
    <property type="evidence" value="ECO:0007669"/>
    <property type="project" value="UniProtKB-KW"/>
</dbReference>
<comment type="caution">
    <text evidence="4">The sequence shown here is derived from an EMBL/GenBank/DDBJ whole genome shotgun (WGS) entry which is preliminary data.</text>
</comment>
<keyword evidence="4" id="KW-0032">Aminotransferase</keyword>
<name>A0ABV5KAN3_9ACTN</name>
<evidence type="ECO:0000256" key="3">
    <source>
        <dbReference type="RuleBase" id="RU003560"/>
    </source>
</evidence>
<dbReference type="PANTHER" id="PTHR43094:SF1">
    <property type="entry name" value="AMINOTRANSFERASE CLASS-III"/>
    <property type="match status" value="1"/>
</dbReference>
<gene>
    <name evidence="4" type="ORF">ACFFRI_12190</name>
</gene>
<evidence type="ECO:0000313" key="5">
    <source>
        <dbReference type="Proteomes" id="UP001589750"/>
    </source>
</evidence>
<reference evidence="4 5" key="1">
    <citation type="submission" date="2024-09" db="EMBL/GenBank/DDBJ databases">
        <authorList>
            <person name="Sun Q."/>
            <person name="Mori K."/>
        </authorList>
    </citation>
    <scope>NUCLEOTIDE SEQUENCE [LARGE SCALE GENOMIC DNA]</scope>
    <source>
        <strain evidence="4 5">JCM 9626</strain>
    </source>
</reference>
<evidence type="ECO:0000256" key="1">
    <source>
        <dbReference type="ARBA" id="ARBA00008954"/>
    </source>
</evidence>
<comment type="similarity">
    <text evidence="1 3">Belongs to the class-III pyridoxal-phosphate-dependent aminotransferase family.</text>
</comment>
<dbReference type="PIRSF" id="PIRSF000521">
    <property type="entry name" value="Transaminase_4ab_Lys_Orn"/>
    <property type="match status" value="1"/>
</dbReference>
<dbReference type="CDD" id="cd00610">
    <property type="entry name" value="OAT_like"/>
    <property type="match status" value="1"/>
</dbReference>
<dbReference type="InterPro" id="IPR015424">
    <property type="entry name" value="PyrdxlP-dep_Trfase"/>
</dbReference>
<dbReference type="InterPro" id="IPR005814">
    <property type="entry name" value="Aminotrans_3"/>
</dbReference>
<evidence type="ECO:0000256" key="2">
    <source>
        <dbReference type="ARBA" id="ARBA00022898"/>
    </source>
</evidence>
<evidence type="ECO:0000313" key="4">
    <source>
        <dbReference type="EMBL" id="MFB9313804.1"/>
    </source>
</evidence>
<protein>
    <submittedName>
        <fullName evidence="4">Aminotransferase class III-fold pyridoxal phosphate-dependent enzyme</fullName>
    </submittedName>
</protein>
<dbReference type="EMBL" id="JBHMDG010000014">
    <property type="protein sequence ID" value="MFB9313804.1"/>
    <property type="molecule type" value="Genomic_DNA"/>
</dbReference>
<accession>A0ABV5KAN3</accession>
<dbReference type="RefSeq" id="WP_170215411.1">
    <property type="nucleotide sequence ID" value="NZ_JBHMDG010000014.1"/>
</dbReference>
<dbReference type="Proteomes" id="UP001589750">
    <property type="component" value="Unassembled WGS sequence"/>
</dbReference>
<organism evidence="4 5">
    <name type="scientific">Nocardioides plantarum</name>
    <dbReference type="NCBI Taxonomy" id="29299"/>
    <lineage>
        <taxon>Bacteria</taxon>
        <taxon>Bacillati</taxon>
        <taxon>Actinomycetota</taxon>
        <taxon>Actinomycetes</taxon>
        <taxon>Propionibacteriales</taxon>
        <taxon>Nocardioidaceae</taxon>
        <taxon>Nocardioides</taxon>
    </lineage>
</organism>
<dbReference type="InterPro" id="IPR015422">
    <property type="entry name" value="PyrdxlP-dep_Trfase_small"/>
</dbReference>
<dbReference type="PANTHER" id="PTHR43094">
    <property type="entry name" value="AMINOTRANSFERASE"/>
    <property type="match status" value="1"/>
</dbReference>
<keyword evidence="4" id="KW-0808">Transferase</keyword>
<proteinExistence type="inferred from homology"/>
<dbReference type="InterPro" id="IPR015421">
    <property type="entry name" value="PyrdxlP-dep_Trfase_major"/>
</dbReference>
<sequence length="445" mass="47217">MSVVERGAVLYPDLNASYPVAVSASDSTIRDDQGRDYLDGCSGALVVNLGHGRREVLDAMHRQSEAITFTYRTQFTSAPAERLARRLTDLAPGSLDHAFFTNSGSEAIEAAIRMALQYWQERGRPGKQLMISRDGSYHGATLGAVALSGHPARRRTVEAVLPAWPRAAAASCHACPFGQQRHSCALQCAASIEQEIVKAGADRVAAVVIEPVVGASGGAVPAPTGYLRAVAEICRTHDVLLVADETITGLGRTGHWFACDEAGIEPDLMVLGKGLSAGYVPLGALLVSEEVHRCLRDGSARFTLGHTYAANPLAMAVGEAVVDYTVRHQLPERAARIGAQLTRRLRTLLAAHAHVVRDLRGAGLLIGIEFVAPDTDGGGVEVRADQLVAAALRRGLVLYPAGTGTVQRTVLVAPPLTISETDVEVLLHRFALALEDVIASQTVPS</sequence>
<dbReference type="SUPFAM" id="SSF53383">
    <property type="entry name" value="PLP-dependent transferases"/>
    <property type="match status" value="1"/>
</dbReference>
<dbReference type="Pfam" id="PF00202">
    <property type="entry name" value="Aminotran_3"/>
    <property type="match status" value="1"/>
</dbReference>
<keyword evidence="5" id="KW-1185">Reference proteome</keyword>
<keyword evidence="2 3" id="KW-0663">Pyridoxal phosphate</keyword>